<dbReference type="AlphaFoldDB" id="A0A2S3VX31"/>
<dbReference type="PANTHER" id="PTHR43098:SF3">
    <property type="entry name" value="L-ORNITHINE N(5)-MONOOXYGENASE-RELATED"/>
    <property type="match status" value="1"/>
</dbReference>
<proteinExistence type="inferred from homology"/>
<dbReference type="RefSeq" id="WP_103393793.1">
    <property type="nucleotide sequence ID" value="NZ_MUJK01000001.1"/>
</dbReference>
<keyword evidence="3" id="KW-0285">Flavoprotein</keyword>
<dbReference type="SUPFAM" id="SSF51905">
    <property type="entry name" value="FAD/NAD(P)-binding domain"/>
    <property type="match status" value="2"/>
</dbReference>
<dbReference type="Gene3D" id="3.50.50.60">
    <property type="entry name" value="FAD/NAD(P)-binding domain"/>
    <property type="match status" value="2"/>
</dbReference>
<reference evidence="9" key="1">
    <citation type="submission" date="2017-02" db="EMBL/GenBank/DDBJ databases">
        <authorList>
            <person name="Furmanczyk E.M."/>
        </authorList>
    </citation>
    <scope>NUCLEOTIDE SEQUENCE [LARGE SCALE GENOMIC DNA]</scope>
    <source>
        <strain evidence="9">AP3_22</strain>
    </source>
</reference>
<sequence>MDSSNAHSASTNAAQDVQVYDTVIIGAGIGGLYQLHKLREAGLKVIAIDAGTSVGGTWYWNRYPGARVDSPSHVYQYWFSEELNNAWNWSERFPAQPETERYLNFVAERYDLRKDIQLSTRVLSCVFDESKSRWQVRTDRGAIIDAKYVISCAGTLSTPLKDLFEGEKSFTGEVYHTSRWPKTPVDLKGKRVGVVGTGATGIQVVQTIAPQVAALKVFQRTAPYTIPMKNQTYSDADRAQLKARFHEIKALARNSFVGFDFDFTYGSYNEASAQDRLKVLEMLWDDGSLALWAGSYGEIFTDDAVNKEVSEFVRRKMSDRIKDPELIKKLVPTDYGFGTRRVPLDTRYLEAFLLPHVEIIDIKSAPIERIVPTGVQTADGKIHELDVLILATGFDASTGALTQIDIRGRNNQSLREEWSHDIKTTLGLMVHKFPNLFMTAAPLSPGAALCNAPTCLQHQVEWITDCILFLEEKQRHSIEPTKAQQDQWVEHHDELAASSLLSKTRSWYTGGNVAGKPKRLLAYAGGVNVYRERCEAVATQAYADFQIK</sequence>
<dbReference type="GO" id="GO:0050661">
    <property type="term" value="F:NADP binding"/>
    <property type="evidence" value="ECO:0007669"/>
    <property type="project" value="InterPro"/>
</dbReference>
<evidence type="ECO:0000256" key="1">
    <source>
        <dbReference type="ARBA" id="ARBA00001974"/>
    </source>
</evidence>
<comment type="similarity">
    <text evidence="2">Belongs to the FAD-binding monooxygenase family.</text>
</comment>
<evidence type="ECO:0000256" key="3">
    <source>
        <dbReference type="ARBA" id="ARBA00022630"/>
    </source>
</evidence>
<dbReference type="GO" id="GO:0050660">
    <property type="term" value="F:flavin adenine dinucleotide binding"/>
    <property type="evidence" value="ECO:0007669"/>
    <property type="project" value="InterPro"/>
</dbReference>
<keyword evidence="5" id="KW-0521">NADP</keyword>
<dbReference type="InterPro" id="IPR036188">
    <property type="entry name" value="FAD/NAD-bd_sf"/>
</dbReference>
<dbReference type="PANTHER" id="PTHR43098">
    <property type="entry name" value="L-ORNITHINE N(5)-MONOOXYGENASE-RELATED"/>
    <property type="match status" value="1"/>
</dbReference>
<keyword evidence="7 8" id="KW-0503">Monooxygenase</keyword>
<dbReference type="InterPro" id="IPR050775">
    <property type="entry name" value="FAD-binding_Monooxygenases"/>
</dbReference>
<comment type="cofactor">
    <cofactor evidence="1">
        <name>FAD</name>
        <dbReference type="ChEBI" id="CHEBI:57692"/>
    </cofactor>
</comment>
<dbReference type="OrthoDB" id="9766402at2"/>
<gene>
    <name evidence="8" type="ORF">B0D71_05150</name>
</gene>
<evidence type="ECO:0000313" key="9">
    <source>
        <dbReference type="Proteomes" id="UP000237440"/>
    </source>
</evidence>
<dbReference type="EMBL" id="MUJK01000001">
    <property type="protein sequence ID" value="POF44179.1"/>
    <property type="molecule type" value="Genomic_DNA"/>
</dbReference>
<evidence type="ECO:0000256" key="5">
    <source>
        <dbReference type="ARBA" id="ARBA00022857"/>
    </source>
</evidence>
<keyword evidence="4" id="KW-0274">FAD</keyword>
<evidence type="ECO:0000256" key="6">
    <source>
        <dbReference type="ARBA" id="ARBA00023002"/>
    </source>
</evidence>
<dbReference type="Proteomes" id="UP000237440">
    <property type="component" value="Unassembled WGS sequence"/>
</dbReference>
<evidence type="ECO:0000313" key="8">
    <source>
        <dbReference type="EMBL" id="POF44179.1"/>
    </source>
</evidence>
<dbReference type="Pfam" id="PF13738">
    <property type="entry name" value="Pyr_redox_3"/>
    <property type="match status" value="1"/>
</dbReference>
<accession>A0A2S3VX31</accession>
<dbReference type="GO" id="GO:0004499">
    <property type="term" value="F:N,N-dimethylaniline monooxygenase activity"/>
    <property type="evidence" value="ECO:0007669"/>
    <property type="project" value="InterPro"/>
</dbReference>
<comment type="caution">
    <text evidence="8">The sequence shown here is derived from an EMBL/GenBank/DDBJ whole genome shotgun (WGS) entry which is preliminary data.</text>
</comment>
<protein>
    <submittedName>
        <fullName evidence="8">Cyclohexanone monooxygenase</fullName>
    </submittedName>
</protein>
<organism evidence="8 9">
    <name type="scientific">Pseudomonas laurylsulfativorans</name>
    <dbReference type="NCBI Taxonomy" id="1943631"/>
    <lineage>
        <taxon>Bacteria</taxon>
        <taxon>Pseudomonadati</taxon>
        <taxon>Pseudomonadota</taxon>
        <taxon>Gammaproteobacteria</taxon>
        <taxon>Pseudomonadales</taxon>
        <taxon>Pseudomonadaceae</taxon>
        <taxon>Pseudomonas</taxon>
    </lineage>
</organism>
<evidence type="ECO:0000256" key="2">
    <source>
        <dbReference type="ARBA" id="ARBA00010139"/>
    </source>
</evidence>
<keyword evidence="6" id="KW-0560">Oxidoreductase</keyword>
<evidence type="ECO:0000256" key="4">
    <source>
        <dbReference type="ARBA" id="ARBA00022827"/>
    </source>
</evidence>
<keyword evidence="9" id="KW-1185">Reference proteome</keyword>
<evidence type="ECO:0000256" key="7">
    <source>
        <dbReference type="ARBA" id="ARBA00023033"/>
    </source>
</evidence>
<name>A0A2S3VX31_9PSED</name>